<dbReference type="Gene3D" id="3.90.226.10">
    <property type="entry name" value="2-enoyl-CoA Hydratase, Chain A, domain 1"/>
    <property type="match status" value="1"/>
</dbReference>
<dbReference type="InterPro" id="IPR051683">
    <property type="entry name" value="Enoyl-CoA_Hydratase/Isomerase"/>
</dbReference>
<reference evidence="3" key="1">
    <citation type="journal article" date="2019" name="Int. J. Syst. Evol. Microbiol.">
        <title>The Global Catalogue of Microorganisms (GCM) 10K type strain sequencing project: providing services to taxonomists for standard genome sequencing and annotation.</title>
        <authorList>
            <consortium name="The Broad Institute Genomics Platform"/>
            <consortium name="The Broad Institute Genome Sequencing Center for Infectious Disease"/>
            <person name="Wu L."/>
            <person name="Ma J."/>
        </authorList>
    </citation>
    <scope>NUCLEOTIDE SEQUENCE [LARGE SCALE GENOMIC DNA]</scope>
    <source>
        <strain evidence="3">CGMCC 4.7283</strain>
    </source>
</reference>
<name>A0ABV9KGG9_9RHOB</name>
<accession>A0ABV9KGG9</accession>
<comment type="similarity">
    <text evidence="1">Belongs to the enoyl-CoA hydratase/isomerase family.</text>
</comment>
<proteinExistence type="inferred from homology"/>
<dbReference type="InterPro" id="IPR014748">
    <property type="entry name" value="Enoyl-CoA_hydra_C"/>
</dbReference>
<dbReference type="InterPro" id="IPR001753">
    <property type="entry name" value="Enoyl-CoA_hydra/iso"/>
</dbReference>
<dbReference type="SUPFAM" id="SSF52096">
    <property type="entry name" value="ClpP/crotonase"/>
    <property type="match status" value="1"/>
</dbReference>
<dbReference type="EMBL" id="JBHSGI010000009">
    <property type="protein sequence ID" value="MFC4669267.1"/>
    <property type="molecule type" value="Genomic_DNA"/>
</dbReference>
<dbReference type="RefSeq" id="WP_380717679.1">
    <property type="nucleotide sequence ID" value="NZ_JBHSGI010000009.1"/>
</dbReference>
<protein>
    <submittedName>
        <fullName evidence="2">Enoyl-CoA hydratase-related protein</fullName>
    </submittedName>
</protein>
<evidence type="ECO:0000313" key="3">
    <source>
        <dbReference type="Proteomes" id="UP001595973"/>
    </source>
</evidence>
<dbReference type="PANTHER" id="PTHR42964:SF1">
    <property type="entry name" value="POLYKETIDE BIOSYNTHESIS ENOYL-COA HYDRATASE PKSH-RELATED"/>
    <property type="match status" value="1"/>
</dbReference>
<evidence type="ECO:0000256" key="1">
    <source>
        <dbReference type="ARBA" id="ARBA00005254"/>
    </source>
</evidence>
<dbReference type="Proteomes" id="UP001595973">
    <property type="component" value="Unassembled WGS sequence"/>
</dbReference>
<keyword evidence="3" id="KW-1185">Reference proteome</keyword>
<gene>
    <name evidence="2" type="ORF">ACFO5X_11930</name>
</gene>
<organism evidence="2 3">
    <name type="scientific">Seohaeicola nanhaiensis</name>
    <dbReference type="NCBI Taxonomy" id="1387282"/>
    <lineage>
        <taxon>Bacteria</taxon>
        <taxon>Pseudomonadati</taxon>
        <taxon>Pseudomonadota</taxon>
        <taxon>Alphaproteobacteria</taxon>
        <taxon>Rhodobacterales</taxon>
        <taxon>Roseobacteraceae</taxon>
        <taxon>Seohaeicola</taxon>
    </lineage>
</organism>
<comment type="caution">
    <text evidence="2">The sequence shown here is derived from an EMBL/GenBank/DDBJ whole genome shotgun (WGS) entry which is preliminary data.</text>
</comment>
<dbReference type="CDD" id="cd06558">
    <property type="entry name" value="crotonase-like"/>
    <property type="match status" value="1"/>
</dbReference>
<dbReference type="PANTHER" id="PTHR42964">
    <property type="entry name" value="ENOYL-COA HYDRATASE"/>
    <property type="match status" value="1"/>
</dbReference>
<sequence>MNETVDLRRDGPVLTITITRESRRNALNAEVARGITAGLDMADADHDIRAIVLTGEGEKAFCAGGDLQPTADGAPFSMDEADPSHYLAALFQRMNRARQPLIARVNGHALAGGYGLVCGCDLVVAREDALMGVPEVKVGLFPMMILPFLIRNTPNRVLMEMCLTGEPITAAEAVGHDIVNYAVPAAELDSKTDWLLERIVTKSPAGVRLGKQSLSRIREMSFDTALEYAPFMLANMARTADAREGFAAFNEKRSPVWTGR</sequence>
<dbReference type="Pfam" id="PF00378">
    <property type="entry name" value="ECH_1"/>
    <property type="match status" value="1"/>
</dbReference>
<evidence type="ECO:0000313" key="2">
    <source>
        <dbReference type="EMBL" id="MFC4669267.1"/>
    </source>
</evidence>
<dbReference type="Gene3D" id="1.10.12.10">
    <property type="entry name" value="Lyase 2-enoyl-coa Hydratase, Chain A, domain 2"/>
    <property type="match status" value="1"/>
</dbReference>
<dbReference type="InterPro" id="IPR029045">
    <property type="entry name" value="ClpP/crotonase-like_dom_sf"/>
</dbReference>